<evidence type="ECO:0000313" key="9">
    <source>
        <dbReference type="EMBL" id="GGH64380.1"/>
    </source>
</evidence>
<comment type="similarity">
    <text evidence="7">Belongs to the binding-protein-dependent transport system permease family.</text>
</comment>
<dbReference type="RefSeq" id="WP_188359915.1">
    <property type="nucleotide sequence ID" value="NZ_BMDC01000003.1"/>
</dbReference>
<reference evidence="9 10" key="1">
    <citation type="journal article" date="2014" name="Int. J. Syst. Evol. Microbiol.">
        <title>Complete genome sequence of Corynebacterium casei LMG S-19264T (=DSM 44701T), isolated from a smear-ripened cheese.</title>
        <authorList>
            <consortium name="US DOE Joint Genome Institute (JGI-PGF)"/>
            <person name="Walter F."/>
            <person name="Albersmeier A."/>
            <person name="Kalinowski J."/>
            <person name="Ruckert C."/>
        </authorList>
    </citation>
    <scope>NUCLEOTIDE SEQUENCE [LARGE SCALE GENOMIC DNA]</scope>
    <source>
        <strain evidence="9 10">CCM 8669</strain>
    </source>
</reference>
<comment type="caution">
    <text evidence="9">The sequence shown here is derived from an EMBL/GenBank/DDBJ whole genome shotgun (WGS) entry which is preliminary data.</text>
</comment>
<feature type="transmembrane region" description="Helical" evidence="7">
    <location>
        <begin position="183"/>
        <end position="202"/>
    </location>
</feature>
<organism evidence="9 10">
    <name type="scientific">Rothia aerolata</name>
    <dbReference type="NCBI Taxonomy" id="1812262"/>
    <lineage>
        <taxon>Bacteria</taxon>
        <taxon>Bacillati</taxon>
        <taxon>Actinomycetota</taxon>
        <taxon>Actinomycetes</taxon>
        <taxon>Micrococcales</taxon>
        <taxon>Micrococcaceae</taxon>
        <taxon>Rothia</taxon>
    </lineage>
</organism>
<feature type="transmembrane region" description="Helical" evidence="7">
    <location>
        <begin position="7"/>
        <end position="25"/>
    </location>
</feature>
<protein>
    <submittedName>
        <fullName evidence="9">ABC transporter permease</fullName>
    </submittedName>
</protein>
<dbReference type="Proteomes" id="UP000600171">
    <property type="component" value="Unassembled WGS sequence"/>
</dbReference>
<dbReference type="SUPFAM" id="SSF161098">
    <property type="entry name" value="MetI-like"/>
    <property type="match status" value="1"/>
</dbReference>
<evidence type="ECO:0000256" key="5">
    <source>
        <dbReference type="ARBA" id="ARBA00022989"/>
    </source>
</evidence>
<dbReference type="GO" id="GO:0042918">
    <property type="term" value="P:alkanesulfonate transmembrane transport"/>
    <property type="evidence" value="ECO:0007669"/>
    <property type="project" value="UniProtKB-ARBA"/>
</dbReference>
<dbReference type="CDD" id="cd06261">
    <property type="entry name" value="TM_PBP2"/>
    <property type="match status" value="1"/>
</dbReference>
<dbReference type="GO" id="GO:0010438">
    <property type="term" value="P:cellular response to sulfur starvation"/>
    <property type="evidence" value="ECO:0007669"/>
    <property type="project" value="TreeGrafter"/>
</dbReference>
<keyword evidence="6 7" id="KW-0472">Membrane</keyword>
<evidence type="ECO:0000256" key="6">
    <source>
        <dbReference type="ARBA" id="ARBA00023136"/>
    </source>
</evidence>
<dbReference type="EMBL" id="BMDC01000003">
    <property type="protein sequence ID" value="GGH64380.1"/>
    <property type="molecule type" value="Genomic_DNA"/>
</dbReference>
<evidence type="ECO:0000256" key="7">
    <source>
        <dbReference type="RuleBase" id="RU363032"/>
    </source>
</evidence>
<keyword evidence="4 7" id="KW-0812">Transmembrane</keyword>
<feature type="transmembrane region" description="Helical" evidence="7">
    <location>
        <begin position="37"/>
        <end position="56"/>
    </location>
</feature>
<evidence type="ECO:0000259" key="8">
    <source>
        <dbReference type="PROSITE" id="PS50928"/>
    </source>
</evidence>
<keyword evidence="5 7" id="KW-1133">Transmembrane helix</keyword>
<evidence type="ECO:0000256" key="3">
    <source>
        <dbReference type="ARBA" id="ARBA00022475"/>
    </source>
</evidence>
<proteinExistence type="inferred from homology"/>
<dbReference type="PROSITE" id="PS50928">
    <property type="entry name" value="ABC_TM1"/>
    <property type="match status" value="1"/>
</dbReference>
<dbReference type="Gene3D" id="1.10.3720.10">
    <property type="entry name" value="MetI-like"/>
    <property type="match status" value="1"/>
</dbReference>
<evidence type="ECO:0000256" key="4">
    <source>
        <dbReference type="ARBA" id="ARBA00022692"/>
    </source>
</evidence>
<sequence>MSKQARPWVLGSAGIVFALILWWIFTHSATGNTMITAFAPENIPSAFAALFSRGVLLSDIGVSLWRLLAGLLIAGVIGIPLGLAIGFWRGVDQFSAPLVQFLRMVSPLSWAPIAVALFGVGSSPVIFLVAMAAVWPITLNTVSGVRALDRQHLQVAQTLGATPFETLRTVVVPSIKPYVLSGIRLALGIAWVIIVPAEMLGVSSGLGYEILNARDRLAYDEMLAVILVIGALGMVLDWVAQKVLR</sequence>
<feature type="transmembrane region" description="Helical" evidence="7">
    <location>
        <begin position="68"/>
        <end position="88"/>
    </location>
</feature>
<dbReference type="FunFam" id="1.10.3720.10:FF:000003">
    <property type="entry name" value="Aliphatic sulfonate ABC transporter permease"/>
    <property type="match status" value="1"/>
</dbReference>
<evidence type="ECO:0000256" key="1">
    <source>
        <dbReference type="ARBA" id="ARBA00004651"/>
    </source>
</evidence>
<keyword evidence="10" id="KW-1185">Reference proteome</keyword>
<comment type="subcellular location">
    <subcellularLocation>
        <location evidence="1 7">Cell membrane</location>
        <topology evidence="1 7">Multi-pass membrane protein</topology>
    </subcellularLocation>
</comment>
<evidence type="ECO:0000313" key="10">
    <source>
        <dbReference type="Proteomes" id="UP000600171"/>
    </source>
</evidence>
<dbReference type="InterPro" id="IPR035906">
    <property type="entry name" value="MetI-like_sf"/>
</dbReference>
<keyword evidence="2 7" id="KW-0813">Transport</keyword>
<accession>A0A917IX90</accession>
<keyword evidence="3" id="KW-1003">Cell membrane</keyword>
<feature type="transmembrane region" description="Helical" evidence="7">
    <location>
        <begin position="222"/>
        <end position="240"/>
    </location>
</feature>
<dbReference type="PANTHER" id="PTHR30151">
    <property type="entry name" value="ALKANE SULFONATE ABC TRANSPORTER-RELATED, MEMBRANE SUBUNIT"/>
    <property type="match status" value="1"/>
</dbReference>
<dbReference type="InterPro" id="IPR000515">
    <property type="entry name" value="MetI-like"/>
</dbReference>
<dbReference type="Pfam" id="PF00528">
    <property type="entry name" value="BPD_transp_1"/>
    <property type="match status" value="1"/>
</dbReference>
<dbReference type="GO" id="GO:0005886">
    <property type="term" value="C:plasma membrane"/>
    <property type="evidence" value="ECO:0007669"/>
    <property type="project" value="UniProtKB-SubCell"/>
</dbReference>
<dbReference type="AlphaFoldDB" id="A0A917IX90"/>
<feature type="domain" description="ABC transmembrane type-1" evidence="8">
    <location>
        <begin position="60"/>
        <end position="240"/>
    </location>
</feature>
<dbReference type="PANTHER" id="PTHR30151:SF25">
    <property type="entry name" value="TAURINE TRANSPORT SYSTEM PERMEASE PROTEIN TAUC"/>
    <property type="match status" value="1"/>
</dbReference>
<feature type="transmembrane region" description="Helical" evidence="7">
    <location>
        <begin position="108"/>
        <end position="137"/>
    </location>
</feature>
<name>A0A917IX90_9MICC</name>
<evidence type="ECO:0000256" key="2">
    <source>
        <dbReference type="ARBA" id="ARBA00022448"/>
    </source>
</evidence>
<gene>
    <name evidence="9" type="ORF">GCM10007359_16620</name>
</gene>